<dbReference type="PROSITE" id="PS51935">
    <property type="entry name" value="NLPC_P60"/>
    <property type="match status" value="1"/>
</dbReference>
<name>A0ABN0PQZ1_9GAMM</name>
<sequence length="176" mass="19316">MLVIALIAPDITQELPAMSFTLMKRLLIVILALGLGACASAPEPKPVVKQVEPVSVWNDSNIAELHSEWRGVPYRLGGATKKGIDCSAFVSVAYQKMLGMTLPRTVQAQQALGKPVARDQLRKGDLVFFKTGWSTHHVGIYVGGNNFLHVSTSHGVKISSLLNSYWASKYWNARRI</sequence>
<keyword evidence="12" id="KW-1185">Reference proteome</keyword>
<dbReference type="InterPro" id="IPR052062">
    <property type="entry name" value="Murein_DD/LD_carboxypeptidase"/>
</dbReference>
<keyword evidence="6" id="KW-0788">Thiol protease</keyword>
<proteinExistence type="inferred from homology"/>
<dbReference type="Gene3D" id="3.90.1720.10">
    <property type="entry name" value="endopeptidase domain like (from Nostoc punctiforme)"/>
    <property type="match status" value="1"/>
</dbReference>
<dbReference type="Pfam" id="PF00877">
    <property type="entry name" value="NLPC_P60"/>
    <property type="match status" value="1"/>
</dbReference>
<keyword evidence="8" id="KW-0564">Palmitate</keyword>
<comment type="subcellular location">
    <subcellularLocation>
        <location evidence="1">Membrane</location>
        <topology evidence="1">Lipid-anchor</topology>
    </subcellularLocation>
</comment>
<evidence type="ECO:0000256" key="6">
    <source>
        <dbReference type="ARBA" id="ARBA00022807"/>
    </source>
</evidence>
<evidence type="ECO:0000256" key="1">
    <source>
        <dbReference type="ARBA" id="ARBA00004635"/>
    </source>
</evidence>
<dbReference type="EMBL" id="AXZL01000048">
    <property type="protein sequence ID" value="ESE42647.1"/>
    <property type="molecule type" value="Genomic_DNA"/>
</dbReference>
<evidence type="ECO:0000256" key="3">
    <source>
        <dbReference type="ARBA" id="ARBA00022670"/>
    </source>
</evidence>
<evidence type="ECO:0000313" key="12">
    <source>
        <dbReference type="Proteomes" id="UP000017548"/>
    </source>
</evidence>
<evidence type="ECO:0000313" key="11">
    <source>
        <dbReference type="EMBL" id="ESE42647.1"/>
    </source>
</evidence>
<evidence type="ECO:0000256" key="8">
    <source>
        <dbReference type="ARBA" id="ARBA00023139"/>
    </source>
</evidence>
<keyword evidence="5" id="KW-0378">Hydrolase</keyword>
<evidence type="ECO:0000256" key="9">
    <source>
        <dbReference type="ARBA" id="ARBA00023288"/>
    </source>
</evidence>
<dbReference type="InterPro" id="IPR038765">
    <property type="entry name" value="Papain-like_cys_pep_sf"/>
</dbReference>
<protein>
    <submittedName>
        <fullName evidence="11">NLP/P60 protein</fullName>
    </submittedName>
</protein>
<evidence type="ECO:0000259" key="10">
    <source>
        <dbReference type="PROSITE" id="PS51935"/>
    </source>
</evidence>
<keyword evidence="3" id="KW-0645">Protease</keyword>
<evidence type="ECO:0000256" key="5">
    <source>
        <dbReference type="ARBA" id="ARBA00022801"/>
    </source>
</evidence>
<accession>A0ABN0PQZ1</accession>
<gene>
    <name evidence="11" type="ORF">SHD_0749</name>
</gene>
<comment type="similarity">
    <text evidence="2">Belongs to the peptidase C40 family.</text>
</comment>
<dbReference type="SUPFAM" id="SSF54001">
    <property type="entry name" value="Cysteine proteinases"/>
    <property type="match status" value="1"/>
</dbReference>
<feature type="domain" description="NlpC/P60" evidence="10">
    <location>
        <begin position="56"/>
        <end position="176"/>
    </location>
</feature>
<evidence type="ECO:0000256" key="4">
    <source>
        <dbReference type="ARBA" id="ARBA00022729"/>
    </source>
</evidence>
<evidence type="ECO:0000256" key="2">
    <source>
        <dbReference type="ARBA" id="ARBA00007074"/>
    </source>
</evidence>
<comment type="caution">
    <text evidence="11">The sequence shown here is derived from an EMBL/GenBank/DDBJ whole genome shotgun (WGS) entry which is preliminary data.</text>
</comment>
<dbReference type="Proteomes" id="UP000017548">
    <property type="component" value="Unassembled WGS sequence"/>
</dbReference>
<dbReference type="InterPro" id="IPR000064">
    <property type="entry name" value="NLP_P60_dom"/>
</dbReference>
<keyword evidence="7" id="KW-0472">Membrane</keyword>
<dbReference type="PANTHER" id="PTHR47360:SF3">
    <property type="entry name" value="MUREIN DD-ENDOPEPTIDASE MEPS_MUREIN LD-CARBOXYPEPTIDASE"/>
    <property type="match status" value="1"/>
</dbReference>
<organism evidence="11 12">
    <name type="scientific">Shewanella decolorationis S12</name>
    <dbReference type="NCBI Taxonomy" id="1353536"/>
    <lineage>
        <taxon>Bacteria</taxon>
        <taxon>Pseudomonadati</taxon>
        <taxon>Pseudomonadota</taxon>
        <taxon>Gammaproteobacteria</taxon>
        <taxon>Alteromonadales</taxon>
        <taxon>Shewanellaceae</taxon>
        <taxon>Shewanella</taxon>
    </lineage>
</organism>
<keyword evidence="9" id="KW-0449">Lipoprotein</keyword>
<keyword evidence="4" id="KW-0732">Signal</keyword>
<dbReference type="PANTHER" id="PTHR47360">
    <property type="entry name" value="MUREIN DD-ENDOPEPTIDASE MEPS/MUREIN LD-CARBOXYPEPTIDASE"/>
    <property type="match status" value="1"/>
</dbReference>
<reference evidence="11 12" key="1">
    <citation type="journal article" date="2013" name="Genome Announc.">
        <title>Draft Genome Sequence of Shewanella decolorationis S12, a Dye-Degrading Bacterium Isolated from a Wastewater Treatment Plant.</title>
        <authorList>
            <person name="Xu M."/>
            <person name="Fang Y."/>
            <person name="Liu J."/>
            <person name="Chen X."/>
            <person name="Sun G."/>
            <person name="Guo J."/>
            <person name="Hua Z."/>
            <person name="Tu Q."/>
            <person name="Wu L."/>
            <person name="Zhou J."/>
            <person name="Liu X."/>
        </authorList>
    </citation>
    <scope>NUCLEOTIDE SEQUENCE [LARGE SCALE GENOMIC DNA]</scope>
    <source>
        <strain evidence="11 12">S12</strain>
    </source>
</reference>
<evidence type="ECO:0000256" key="7">
    <source>
        <dbReference type="ARBA" id="ARBA00023136"/>
    </source>
</evidence>